<dbReference type="GO" id="GO:0003676">
    <property type="term" value="F:nucleic acid binding"/>
    <property type="evidence" value="ECO:0007669"/>
    <property type="project" value="InterPro"/>
</dbReference>
<keyword evidence="2" id="KW-1185">Reference proteome</keyword>
<feature type="non-terminal residue" evidence="1">
    <location>
        <position position="1"/>
    </location>
</feature>
<accession>A0A0L7RFZ0</accession>
<evidence type="ECO:0000313" key="2">
    <source>
        <dbReference type="Proteomes" id="UP000053825"/>
    </source>
</evidence>
<proteinExistence type="predicted"/>
<organism evidence="1 2">
    <name type="scientific">Habropoda laboriosa</name>
    <dbReference type="NCBI Taxonomy" id="597456"/>
    <lineage>
        <taxon>Eukaryota</taxon>
        <taxon>Metazoa</taxon>
        <taxon>Ecdysozoa</taxon>
        <taxon>Arthropoda</taxon>
        <taxon>Hexapoda</taxon>
        <taxon>Insecta</taxon>
        <taxon>Pterygota</taxon>
        <taxon>Neoptera</taxon>
        <taxon>Endopterygota</taxon>
        <taxon>Hymenoptera</taxon>
        <taxon>Apocrita</taxon>
        <taxon>Aculeata</taxon>
        <taxon>Apoidea</taxon>
        <taxon>Anthophila</taxon>
        <taxon>Apidae</taxon>
        <taxon>Habropoda</taxon>
    </lineage>
</organism>
<dbReference type="InterPro" id="IPR052709">
    <property type="entry name" value="Transposase-MT_Hybrid"/>
</dbReference>
<name>A0A0L7RFZ0_9HYME</name>
<keyword evidence="1" id="KW-0489">Methyltransferase</keyword>
<gene>
    <name evidence="1" type="ORF">WH47_07484</name>
</gene>
<keyword evidence="1" id="KW-0808">Transferase</keyword>
<evidence type="ECO:0000313" key="1">
    <source>
        <dbReference type="EMBL" id="KOC69744.1"/>
    </source>
</evidence>
<dbReference type="AlphaFoldDB" id="A0A0L7RFZ0"/>
<dbReference type="GO" id="GO:0032259">
    <property type="term" value="P:methylation"/>
    <property type="evidence" value="ECO:0007669"/>
    <property type="project" value="UniProtKB-KW"/>
</dbReference>
<dbReference type="PANTHER" id="PTHR46060:SF3">
    <property type="entry name" value="PROTEIN GVQW3"/>
    <property type="match status" value="1"/>
</dbReference>
<dbReference type="Gene3D" id="3.30.420.10">
    <property type="entry name" value="Ribonuclease H-like superfamily/Ribonuclease H"/>
    <property type="match status" value="1"/>
</dbReference>
<sequence length="85" mass="10216">QKLDQLDIEVLPHLPYFPDLSLTDLYFFRSLDSFLAQKRFRKQEDIENVLHQFLSLTDFYIRGINALAMRWQMCIEHYGNFCQIG</sequence>
<dbReference type="PANTHER" id="PTHR46060">
    <property type="entry name" value="MARINER MOS1 TRANSPOSASE-LIKE PROTEIN"/>
    <property type="match status" value="1"/>
</dbReference>
<dbReference type="InterPro" id="IPR036397">
    <property type="entry name" value="RNaseH_sf"/>
</dbReference>
<dbReference type="GO" id="GO:0008168">
    <property type="term" value="F:methyltransferase activity"/>
    <property type="evidence" value="ECO:0007669"/>
    <property type="project" value="UniProtKB-KW"/>
</dbReference>
<reference evidence="1 2" key="1">
    <citation type="submission" date="2015-07" db="EMBL/GenBank/DDBJ databases">
        <title>The genome of Habropoda laboriosa.</title>
        <authorList>
            <person name="Pan H."/>
            <person name="Kapheim K."/>
        </authorList>
    </citation>
    <scope>NUCLEOTIDE SEQUENCE [LARGE SCALE GENOMIC DNA]</scope>
    <source>
        <strain evidence="1">0110345459</strain>
    </source>
</reference>
<protein>
    <submittedName>
        <fullName evidence="1">Histone-lysine N-methyltransferase SETMAR</fullName>
    </submittedName>
</protein>
<dbReference type="STRING" id="597456.A0A0L7RFZ0"/>
<dbReference type="Proteomes" id="UP000053825">
    <property type="component" value="Unassembled WGS sequence"/>
</dbReference>
<dbReference type="EMBL" id="KQ414599">
    <property type="protein sequence ID" value="KOC69744.1"/>
    <property type="molecule type" value="Genomic_DNA"/>
</dbReference>